<dbReference type="RefSeq" id="WP_416345241.1">
    <property type="nucleotide sequence ID" value="NZ_JALQCY010000005.1"/>
</dbReference>
<comment type="catalytic activity">
    <reaction evidence="1">
        <text>ATP + protein L-histidine = ADP + protein N-phospho-L-histidine.</text>
        <dbReference type="EC" id="2.7.13.3"/>
    </reaction>
</comment>
<feature type="transmembrane region" description="Helical" evidence="9">
    <location>
        <begin position="21"/>
        <end position="41"/>
    </location>
</feature>
<evidence type="ECO:0000256" key="4">
    <source>
        <dbReference type="ARBA" id="ARBA00022679"/>
    </source>
</evidence>
<accession>A0ABT0J7B3</accession>
<dbReference type="EMBL" id="JALQCY010000005">
    <property type="protein sequence ID" value="MCK9795391.1"/>
    <property type="molecule type" value="Genomic_DNA"/>
</dbReference>
<dbReference type="GO" id="GO:0016301">
    <property type="term" value="F:kinase activity"/>
    <property type="evidence" value="ECO:0007669"/>
    <property type="project" value="UniProtKB-KW"/>
</dbReference>
<dbReference type="EC" id="2.7.13.3" evidence="2"/>
<keyword evidence="9" id="KW-0472">Membrane</keyword>
<dbReference type="PANTHER" id="PTHR24421">
    <property type="entry name" value="NITRATE/NITRITE SENSOR PROTEIN NARX-RELATED"/>
    <property type="match status" value="1"/>
</dbReference>
<evidence type="ECO:0000259" key="10">
    <source>
        <dbReference type="Pfam" id="PF07730"/>
    </source>
</evidence>
<feature type="transmembrane region" description="Helical" evidence="9">
    <location>
        <begin position="144"/>
        <end position="168"/>
    </location>
</feature>
<protein>
    <recommendedName>
        <fullName evidence="2">histidine kinase</fullName>
        <ecNumber evidence="2">2.7.13.3</ecNumber>
    </recommendedName>
</protein>
<keyword evidence="8" id="KW-0902">Two-component regulatory system</keyword>
<organism evidence="11 12">
    <name type="scientific">Isoptericola peretonis</name>
    <dbReference type="NCBI Taxonomy" id="2918523"/>
    <lineage>
        <taxon>Bacteria</taxon>
        <taxon>Bacillati</taxon>
        <taxon>Actinomycetota</taxon>
        <taxon>Actinomycetes</taxon>
        <taxon>Micrococcales</taxon>
        <taxon>Promicromonosporaceae</taxon>
        <taxon>Isoptericola</taxon>
    </lineage>
</organism>
<gene>
    <name evidence="11" type="ORF">M1843_16730</name>
</gene>
<feature type="transmembrane region" description="Helical" evidence="9">
    <location>
        <begin position="47"/>
        <end position="67"/>
    </location>
</feature>
<keyword evidence="9" id="KW-0812">Transmembrane</keyword>
<dbReference type="PANTHER" id="PTHR24421:SF10">
    <property type="entry name" value="NITRATE_NITRITE SENSOR PROTEIN NARQ"/>
    <property type="match status" value="1"/>
</dbReference>
<evidence type="ECO:0000256" key="2">
    <source>
        <dbReference type="ARBA" id="ARBA00012438"/>
    </source>
</evidence>
<keyword evidence="5" id="KW-0547">Nucleotide-binding</keyword>
<dbReference type="CDD" id="cd16917">
    <property type="entry name" value="HATPase_UhpB-NarQ-NarX-like"/>
    <property type="match status" value="1"/>
</dbReference>
<keyword evidence="12" id="KW-1185">Reference proteome</keyword>
<dbReference type="InterPro" id="IPR036890">
    <property type="entry name" value="HATPase_C_sf"/>
</dbReference>
<dbReference type="InterPro" id="IPR011712">
    <property type="entry name" value="Sig_transdc_His_kin_sub3_dim/P"/>
</dbReference>
<feature type="transmembrane region" description="Helical" evidence="9">
    <location>
        <begin position="117"/>
        <end position="138"/>
    </location>
</feature>
<evidence type="ECO:0000256" key="3">
    <source>
        <dbReference type="ARBA" id="ARBA00022553"/>
    </source>
</evidence>
<evidence type="ECO:0000256" key="7">
    <source>
        <dbReference type="ARBA" id="ARBA00022840"/>
    </source>
</evidence>
<keyword evidence="3" id="KW-0597">Phosphoprotein</keyword>
<feature type="domain" description="Signal transduction histidine kinase subgroup 3 dimerisation and phosphoacceptor" evidence="10">
    <location>
        <begin position="194"/>
        <end position="259"/>
    </location>
</feature>
<evidence type="ECO:0000256" key="5">
    <source>
        <dbReference type="ARBA" id="ARBA00022741"/>
    </source>
</evidence>
<evidence type="ECO:0000313" key="12">
    <source>
        <dbReference type="Proteomes" id="UP001651050"/>
    </source>
</evidence>
<comment type="caution">
    <text evidence="11">The sequence shown here is derived from an EMBL/GenBank/DDBJ whole genome shotgun (WGS) entry which is preliminary data.</text>
</comment>
<reference evidence="11 12" key="1">
    <citation type="submission" date="2022-02" db="EMBL/GenBank/DDBJ databases">
        <title>The car tank lid bacteriome: a reservoir of bacteria with potential in bioremediation of fuel.</title>
        <authorList>
            <person name="Vidal-Verdu A."/>
            <person name="Gomez-Martinez D."/>
            <person name="Latorre-Perez A."/>
            <person name="Pereto J."/>
            <person name="Porcar M."/>
        </authorList>
    </citation>
    <scope>NUCLEOTIDE SEQUENCE [LARGE SCALE GENOMIC DNA]</scope>
    <source>
        <strain evidence="11 12">4D.3</strain>
    </source>
</reference>
<evidence type="ECO:0000256" key="1">
    <source>
        <dbReference type="ARBA" id="ARBA00000085"/>
    </source>
</evidence>
<evidence type="ECO:0000256" key="8">
    <source>
        <dbReference type="ARBA" id="ARBA00023012"/>
    </source>
</evidence>
<dbReference type="InterPro" id="IPR050482">
    <property type="entry name" value="Sensor_HK_TwoCompSys"/>
</dbReference>
<name>A0ABT0J7B3_9MICO</name>
<keyword evidence="6 11" id="KW-0418">Kinase</keyword>
<keyword evidence="9" id="KW-1133">Transmembrane helix</keyword>
<feature type="transmembrane region" description="Helical" evidence="9">
    <location>
        <begin position="94"/>
        <end position="112"/>
    </location>
</feature>
<evidence type="ECO:0000256" key="9">
    <source>
        <dbReference type="SAM" id="Phobius"/>
    </source>
</evidence>
<dbReference type="Gene3D" id="3.30.565.10">
    <property type="entry name" value="Histidine kinase-like ATPase, C-terminal domain"/>
    <property type="match status" value="1"/>
</dbReference>
<evidence type="ECO:0000313" key="11">
    <source>
        <dbReference type="EMBL" id="MCK9795391.1"/>
    </source>
</evidence>
<keyword evidence="4" id="KW-0808">Transferase</keyword>
<keyword evidence="7" id="KW-0067">ATP-binding</keyword>
<dbReference type="Proteomes" id="UP001651050">
    <property type="component" value="Unassembled WGS sequence"/>
</dbReference>
<proteinExistence type="predicted"/>
<dbReference type="Pfam" id="PF07730">
    <property type="entry name" value="HisKA_3"/>
    <property type="match status" value="1"/>
</dbReference>
<sequence length="392" mass="40393">MEPIPDPARVALPVPLRGLGGWAWVVGGVVLLALFVVGLTVGSAHHGMPLGAALIGTLLLTGSIVIALERPVVGALLHVVGVFTTALFSTGEPWPAPVVTILALVVMVLVLATAARWWVSVATWAVACLGLVVIAGLSGPTPGAVGNLIVTASVTFAALAVGLLLVLWSRATADLDEARVEAQQEHAAREWAEERARVAREMHDVVAHSMSIVHMRATSARYRVPDLPDAAVDELDAIAAQAREALGEMRGVLGVLRGDDAAQLAPQPGIAQLHELIDGARAADVDLSAQIDTVDPVPPDSVQLALYRVAQEAIANIVRHAPGATATLTLRADESITLTISSRGGPPVDAPDRGGSGIRGMIERMTTIGGSLEAGPVAGGFDVVATAPRATA</sequence>
<evidence type="ECO:0000256" key="6">
    <source>
        <dbReference type="ARBA" id="ARBA00022777"/>
    </source>
</evidence>
<dbReference type="Gene3D" id="1.20.5.1930">
    <property type="match status" value="1"/>
</dbReference>